<dbReference type="GO" id="GO:0042132">
    <property type="term" value="F:fructose 1,6-bisphosphate 1-phosphatase activity"/>
    <property type="evidence" value="ECO:0007669"/>
    <property type="project" value="UniProtKB-EC"/>
</dbReference>
<evidence type="ECO:0000259" key="13">
    <source>
        <dbReference type="Pfam" id="PF00316"/>
    </source>
</evidence>
<dbReference type="PIRSF" id="PIRSF000904">
    <property type="entry name" value="FBPtase_SBPase"/>
    <property type="match status" value="1"/>
</dbReference>
<dbReference type="EMBL" id="HBFP01011860">
    <property type="protein sequence ID" value="CAD8824185.1"/>
    <property type="molecule type" value="Transcribed_RNA"/>
</dbReference>
<keyword evidence="8" id="KW-0460">Magnesium</keyword>
<dbReference type="PANTHER" id="PTHR11556">
    <property type="entry name" value="FRUCTOSE-1,6-BISPHOSPHATASE-RELATED"/>
    <property type="match status" value="1"/>
</dbReference>
<dbReference type="Pfam" id="PF00316">
    <property type="entry name" value="FBPase"/>
    <property type="match status" value="1"/>
</dbReference>
<dbReference type="PIRSF" id="PIRSF500210">
    <property type="entry name" value="FBPtase"/>
    <property type="match status" value="1"/>
</dbReference>
<keyword evidence="6" id="KW-0479">Metal-binding</keyword>
<dbReference type="GO" id="GO:0006094">
    <property type="term" value="P:gluconeogenesis"/>
    <property type="evidence" value="ECO:0007669"/>
    <property type="project" value="TreeGrafter"/>
</dbReference>
<dbReference type="InterPro" id="IPR044015">
    <property type="entry name" value="FBPase_C_dom"/>
</dbReference>
<dbReference type="InterPro" id="IPR000146">
    <property type="entry name" value="FBPase_class-1"/>
</dbReference>
<proteinExistence type="inferred from homology"/>
<keyword evidence="7 12" id="KW-0378">Hydrolase</keyword>
<evidence type="ECO:0000256" key="11">
    <source>
        <dbReference type="ARBA" id="ARBA00032973"/>
    </source>
</evidence>
<dbReference type="AlphaFoldDB" id="A0A7S0ZJV8"/>
<evidence type="ECO:0000256" key="8">
    <source>
        <dbReference type="ARBA" id="ARBA00022842"/>
    </source>
</evidence>
<dbReference type="GO" id="GO:0006002">
    <property type="term" value="P:fructose 6-phosphate metabolic process"/>
    <property type="evidence" value="ECO:0007669"/>
    <property type="project" value="TreeGrafter"/>
</dbReference>
<dbReference type="GO" id="GO:0046872">
    <property type="term" value="F:metal ion binding"/>
    <property type="evidence" value="ECO:0007669"/>
    <property type="project" value="UniProtKB-KW"/>
</dbReference>
<dbReference type="GO" id="GO:0005986">
    <property type="term" value="P:sucrose biosynthetic process"/>
    <property type="evidence" value="ECO:0007669"/>
    <property type="project" value="TreeGrafter"/>
</dbReference>
<dbReference type="Gene3D" id="3.40.190.80">
    <property type="match status" value="1"/>
</dbReference>
<dbReference type="EC" id="3.1.3.11" evidence="5"/>
<evidence type="ECO:0000256" key="3">
    <source>
        <dbReference type="ARBA" id="ARBA00010941"/>
    </source>
</evidence>
<name>A0A7S0ZJV8_9RHOD</name>
<comment type="similarity">
    <text evidence="3 12">Belongs to the FBPase class 1 family.</text>
</comment>
<dbReference type="SUPFAM" id="SSF56655">
    <property type="entry name" value="Carbohydrate phosphatase"/>
    <property type="match status" value="1"/>
</dbReference>
<evidence type="ECO:0000256" key="7">
    <source>
        <dbReference type="ARBA" id="ARBA00022801"/>
    </source>
</evidence>
<dbReference type="HAMAP" id="MF_01855">
    <property type="entry name" value="FBPase_class1"/>
    <property type="match status" value="1"/>
</dbReference>
<keyword evidence="9 12" id="KW-0119">Carbohydrate metabolism</keyword>
<evidence type="ECO:0000256" key="2">
    <source>
        <dbReference type="ARBA" id="ARBA00001946"/>
    </source>
</evidence>
<dbReference type="Pfam" id="PF18913">
    <property type="entry name" value="FBPase_C"/>
    <property type="match status" value="1"/>
</dbReference>
<dbReference type="PANTHER" id="PTHR11556:SF1">
    <property type="entry name" value="FRUCTOSE-BISPHOSPHATASE"/>
    <property type="match status" value="1"/>
</dbReference>
<dbReference type="PRINTS" id="PR00115">
    <property type="entry name" value="F16BPHPHTASE"/>
</dbReference>
<evidence type="ECO:0000256" key="5">
    <source>
        <dbReference type="ARBA" id="ARBA00013093"/>
    </source>
</evidence>
<dbReference type="InterPro" id="IPR028343">
    <property type="entry name" value="FBPtase"/>
</dbReference>
<reference evidence="15" key="1">
    <citation type="submission" date="2021-01" db="EMBL/GenBank/DDBJ databases">
        <authorList>
            <person name="Corre E."/>
            <person name="Pelletier E."/>
            <person name="Niang G."/>
            <person name="Scheremetjew M."/>
            <person name="Finn R."/>
            <person name="Kale V."/>
            <person name="Holt S."/>
            <person name="Cochrane G."/>
            <person name="Meng A."/>
            <person name="Brown T."/>
            <person name="Cohen L."/>
        </authorList>
    </citation>
    <scope>NUCLEOTIDE SEQUENCE</scope>
    <source>
        <strain evidence="15">CCMP3278</strain>
    </source>
</reference>
<dbReference type="GO" id="GO:0006000">
    <property type="term" value="P:fructose metabolic process"/>
    <property type="evidence" value="ECO:0007669"/>
    <property type="project" value="TreeGrafter"/>
</dbReference>
<evidence type="ECO:0000256" key="12">
    <source>
        <dbReference type="RuleBase" id="RU000508"/>
    </source>
</evidence>
<evidence type="ECO:0000259" key="14">
    <source>
        <dbReference type="Pfam" id="PF18913"/>
    </source>
</evidence>
<comment type="cofactor">
    <cofactor evidence="2">
        <name>Mg(2+)</name>
        <dbReference type="ChEBI" id="CHEBI:18420"/>
    </cofactor>
</comment>
<evidence type="ECO:0000313" key="15">
    <source>
        <dbReference type="EMBL" id="CAD8824185.1"/>
    </source>
</evidence>
<dbReference type="CDD" id="cd00354">
    <property type="entry name" value="FBPase"/>
    <property type="match status" value="1"/>
</dbReference>
<comment type="pathway">
    <text evidence="10">Carbohydrate biosynthesis.</text>
</comment>
<dbReference type="Gene3D" id="3.30.540.10">
    <property type="entry name" value="Fructose-1,6-Bisphosphatase, subunit A, domain 1"/>
    <property type="match status" value="1"/>
</dbReference>
<dbReference type="InterPro" id="IPR020548">
    <property type="entry name" value="Fructose_bisphosphatase_AS"/>
</dbReference>
<feature type="domain" description="Fructose-1-6-bisphosphatase class I N-terminal" evidence="13">
    <location>
        <begin position="60"/>
        <end position="264"/>
    </location>
</feature>
<dbReference type="InterPro" id="IPR033391">
    <property type="entry name" value="FBPase_N"/>
</dbReference>
<evidence type="ECO:0000256" key="4">
    <source>
        <dbReference type="ARBA" id="ARBA00011881"/>
    </source>
</evidence>
<dbReference type="PROSITE" id="PS00124">
    <property type="entry name" value="FBPASE"/>
    <property type="match status" value="1"/>
</dbReference>
<organism evidence="15">
    <name type="scientific">Timspurckia oligopyrenoides</name>
    <dbReference type="NCBI Taxonomy" id="708627"/>
    <lineage>
        <taxon>Eukaryota</taxon>
        <taxon>Rhodophyta</taxon>
        <taxon>Bangiophyceae</taxon>
        <taxon>Porphyridiales</taxon>
        <taxon>Porphyridiaceae</taxon>
        <taxon>Timspurckia</taxon>
    </lineage>
</organism>
<sequence>MVGYAFIGAGSAAGARHAVSKSSVCFGKGMVSYQTRSSSSKLQMVATPTKPVSSDVSPVTLTRFIIEEGMANADLSHLKDMENLMAAIQLACKKIGSLVARAGISDLTGLESGGGSVNVQGEEQKKLDVLSNDVLKNALRFSGKMGIMASEEEDKPVLVDETYSGNYIAVFDPLDGSSNIDAGIATGTIFGIFDENCSCLSSDWQDKIDGMQLKSMFSTMQPGSNLVCSGYCMYSSSTVLVLTFGNGVHAFTLDRDIGEFVLTTRNLKIPEDGKIYSLNESNELNWDPVIQSYVKSARERGFSSRYIGSMVADVHRTIMYGGMFGYPSDNKNVNGKLRLLYECAPIAFLIEQAGGIATTGRKRILDVIPNAVHQRLPLIIGSKSEVQTIIEMYQEYDKTLKD</sequence>
<evidence type="ECO:0000256" key="1">
    <source>
        <dbReference type="ARBA" id="ARBA00001273"/>
    </source>
</evidence>
<dbReference type="NCBIfam" id="NF006778">
    <property type="entry name" value="PRK09293.1-1"/>
    <property type="match status" value="1"/>
</dbReference>
<evidence type="ECO:0000256" key="10">
    <source>
        <dbReference type="ARBA" id="ARBA00024331"/>
    </source>
</evidence>
<evidence type="ECO:0000256" key="6">
    <source>
        <dbReference type="ARBA" id="ARBA00022723"/>
    </source>
</evidence>
<dbReference type="FunFam" id="3.40.190.80:FF:000001">
    <property type="entry name" value="Fructose-1,6-bisphosphatase class 1"/>
    <property type="match status" value="1"/>
</dbReference>
<gene>
    <name evidence="15" type="ORF">TOLI1172_LOCUS8584</name>
</gene>
<accession>A0A7S0ZJV8</accession>
<evidence type="ECO:0000256" key="9">
    <source>
        <dbReference type="ARBA" id="ARBA00023277"/>
    </source>
</evidence>
<feature type="domain" description="Fructose-1-6-bisphosphatase class 1 C-terminal" evidence="14">
    <location>
        <begin position="269"/>
        <end position="394"/>
    </location>
</feature>
<dbReference type="FunFam" id="3.30.540.10:FF:000002">
    <property type="entry name" value="Fructose-1,6-bisphosphatase class 1"/>
    <property type="match status" value="1"/>
</dbReference>
<comment type="subunit">
    <text evidence="4">Homotetramer.</text>
</comment>
<comment type="catalytic activity">
    <reaction evidence="1">
        <text>beta-D-fructose 1,6-bisphosphate + H2O = beta-D-fructose 6-phosphate + phosphate</text>
        <dbReference type="Rhea" id="RHEA:11064"/>
        <dbReference type="ChEBI" id="CHEBI:15377"/>
        <dbReference type="ChEBI" id="CHEBI:32966"/>
        <dbReference type="ChEBI" id="CHEBI:43474"/>
        <dbReference type="ChEBI" id="CHEBI:57634"/>
        <dbReference type="EC" id="3.1.3.11"/>
    </reaction>
</comment>
<dbReference type="GO" id="GO:0005829">
    <property type="term" value="C:cytosol"/>
    <property type="evidence" value="ECO:0007669"/>
    <property type="project" value="TreeGrafter"/>
</dbReference>
<protein>
    <recommendedName>
        <fullName evidence="5">fructose-bisphosphatase</fullName>
        <ecNumber evidence="5">3.1.3.11</ecNumber>
    </recommendedName>
    <alternativeName>
        <fullName evidence="11">D-fructose-1,6-bisphosphate 1-phosphohydrolase</fullName>
    </alternativeName>
</protein>
<dbReference type="GO" id="GO:0030388">
    <property type="term" value="P:fructose 1,6-bisphosphate metabolic process"/>
    <property type="evidence" value="ECO:0007669"/>
    <property type="project" value="TreeGrafter"/>
</dbReference>